<sequence length="135" mass="15040">MYEAHLNGYTSTVYGKPNISEKEKEINRRFASFSETNTLHFGTIVKTKDRNKIIGACIAGIYPDSKNNFSTIYQVSVLPEYRRQGIAKAMILNSINNANKISPVIGLGVLVGNPAQILYQNLGFIKGPEYFSLAY</sequence>
<dbReference type="InterPro" id="IPR016181">
    <property type="entry name" value="Acyl_CoA_acyltransferase"/>
</dbReference>
<dbReference type="InterPro" id="IPR000182">
    <property type="entry name" value="GNAT_dom"/>
</dbReference>
<organism evidence="2 3">
    <name type="scientific">Clostridium zeae</name>
    <dbReference type="NCBI Taxonomy" id="2759022"/>
    <lineage>
        <taxon>Bacteria</taxon>
        <taxon>Bacillati</taxon>
        <taxon>Bacillota</taxon>
        <taxon>Clostridia</taxon>
        <taxon>Eubacteriales</taxon>
        <taxon>Clostridiaceae</taxon>
        <taxon>Clostridium</taxon>
    </lineage>
</organism>
<dbReference type="RefSeq" id="WP_206868350.1">
    <property type="nucleotide sequence ID" value="NZ_BMBA01000001.1"/>
</dbReference>
<dbReference type="CDD" id="cd04301">
    <property type="entry name" value="NAT_SF"/>
    <property type="match status" value="1"/>
</dbReference>
<proteinExistence type="predicted"/>
<evidence type="ECO:0000259" key="1">
    <source>
        <dbReference type="PROSITE" id="PS51186"/>
    </source>
</evidence>
<dbReference type="Gene3D" id="3.40.630.30">
    <property type="match status" value="1"/>
</dbReference>
<dbReference type="PROSITE" id="PS51186">
    <property type="entry name" value="GNAT"/>
    <property type="match status" value="1"/>
</dbReference>
<keyword evidence="3" id="KW-1185">Reference proteome</keyword>
<dbReference type="Pfam" id="PF13508">
    <property type="entry name" value="Acetyltransf_7"/>
    <property type="match status" value="1"/>
</dbReference>
<reference evidence="2 3" key="1">
    <citation type="journal article" date="2021" name="Int. J. Syst. Evol. Microbiol.">
        <title>Clostridium zeae sp. nov., isolated from corn silage.</title>
        <authorList>
            <person name="Kobayashi H."/>
            <person name="Tanizawa Y."/>
            <person name="Yagura M."/>
            <person name="Sakamoto M."/>
            <person name="Ohkuma M."/>
            <person name="Tohno M."/>
        </authorList>
    </citation>
    <scope>NUCLEOTIDE SEQUENCE [LARGE SCALE GENOMIC DNA]</scope>
    <source>
        <strain evidence="2 3">CSC2</strain>
    </source>
</reference>
<dbReference type="Proteomes" id="UP000663802">
    <property type="component" value="Unassembled WGS sequence"/>
</dbReference>
<comment type="caution">
    <text evidence="2">The sequence shown here is derived from an EMBL/GenBank/DDBJ whole genome shotgun (WGS) entry which is preliminary data.</text>
</comment>
<name>A0ABQ1E6Q7_9CLOT</name>
<gene>
    <name evidence="2" type="ORF">CSC2_09070</name>
</gene>
<dbReference type="EMBL" id="BMBA01000001">
    <property type="protein sequence ID" value="GFZ30381.1"/>
    <property type="molecule type" value="Genomic_DNA"/>
</dbReference>
<protein>
    <recommendedName>
        <fullName evidence="1">N-acetyltransferase domain-containing protein</fullName>
    </recommendedName>
</protein>
<evidence type="ECO:0000313" key="3">
    <source>
        <dbReference type="Proteomes" id="UP000663802"/>
    </source>
</evidence>
<evidence type="ECO:0000313" key="2">
    <source>
        <dbReference type="EMBL" id="GFZ30381.1"/>
    </source>
</evidence>
<accession>A0ABQ1E6Q7</accession>
<dbReference type="SUPFAM" id="SSF55729">
    <property type="entry name" value="Acyl-CoA N-acyltransferases (Nat)"/>
    <property type="match status" value="1"/>
</dbReference>
<feature type="domain" description="N-acetyltransferase" evidence="1">
    <location>
        <begin position="1"/>
        <end position="135"/>
    </location>
</feature>